<comment type="caution">
    <text evidence="3">The sequence shown here is derived from an EMBL/GenBank/DDBJ whole genome shotgun (WGS) entry which is preliminary data.</text>
</comment>
<proteinExistence type="predicted"/>
<reference evidence="3 4" key="1">
    <citation type="submission" date="2020-02" db="EMBL/GenBank/DDBJ databases">
        <title>Genome sequence of the type strain CGMCC 1.15528 of Mesorhizobium zhangyense.</title>
        <authorList>
            <person name="Gao J."/>
            <person name="Sun J."/>
        </authorList>
    </citation>
    <scope>NUCLEOTIDE SEQUENCE [LARGE SCALE GENOMIC DNA]</scope>
    <source>
        <strain evidence="3 4">CGMCC 1.15528</strain>
    </source>
</reference>
<dbReference type="InterPro" id="IPR002035">
    <property type="entry name" value="VWF_A"/>
</dbReference>
<feature type="compositionally biased region" description="Basic and acidic residues" evidence="1">
    <location>
        <begin position="91"/>
        <end position="104"/>
    </location>
</feature>
<keyword evidence="4" id="KW-1185">Reference proteome</keyword>
<dbReference type="InterPro" id="IPR036465">
    <property type="entry name" value="vWFA_dom_sf"/>
</dbReference>
<dbReference type="Gene3D" id="3.40.50.410">
    <property type="entry name" value="von Willebrand factor, type A domain"/>
    <property type="match status" value="1"/>
</dbReference>
<dbReference type="PANTHER" id="PTHR39338">
    <property type="entry name" value="BLL5662 PROTEIN-RELATED"/>
    <property type="match status" value="1"/>
</dbReference>
<protein>
    <submittedName>
        <fullName evidence="3">VWA domain-containing protein</fullName>
    </submittedName>
</protein>
<gene>
    <name evidence="3" type="ORF">G6N74_19410</name>
</gene>
<dbReference type="SMART" id="SM00327">
    <property type="entry name" value="VWA"/>
    <property type="match status" value="1"/>
</dbReference>
<evidence type="ECO:0000256" key="1">
    <source>
        <dbReference type="SAM" id="MobiDB-lite"/>
    </source>
</evidence>
<dbReference type="RefSeq" id="WP_165119596.1">
    <property type="nucleotide sequence ID" value="NZ_JAAKZG010000008.1"/>
</dbReference>
<dbReference type="Pfam" id="PF05762">
    <property type="entry name" value="VWA_CoxE"/>
    <property type="match status" value="1"/>
</dbReference>
<feature type="region of interest" description="Disordered" evidence="1">
    <location>
        <begin position="90"/>
        <end position="110"/>
    </location>
</feature>
<name>A0A7C9R952_9HYPH</name>
<organism evidence="3 4">
    <name type="scientific">Mesorhizobium zhangyense</name>
    <dbReference type="NCBI Taxonomy" id="1776730"/>
    <lineage>
        <taxon>Bacteria</taxon>
        <taxon>Pseudomonadati</taxon>
        <taxon>Pseudomonadota</taxon>
        <taxon>Alphaproteobacteria</taxon>
        <taxon>Hyphomicrobiales</taxon>
        <taxon>Phyllobacteriaceae</taxon>
        <taxon>Mesorhizobium</taxon>
    </lineage>
</organism>
<evidence type="ECO:0000313" key="4">
    <source>
        <dbReference type="Proteomes" id="UP000481252"/>
    </source>
</evidence>
<dbReference type="Proteomes" id="UP000481252">
    <property type="component" value="Unassembled WGS sequence"/>
</dbReference>
<sequence length="391" mass="42692">MSATAQSLPAALGADLLAGFPAALREAGLPIDPGRAMNFLHAVRVSRLSGIGDLARAGRVTLTASPEEFPLYDSVFEAWFGAASIAGVVKSPDEQESPRSDRPQGSDQLLDLLDGDAAGQAAADDHVRNRKNFASAGEDDRDTLARMRRRLDRLPATRSRSWRPALAGHRIDLAGTIRAARKTFGETLRILRQARPERPRRLLLLIDVSGSMKAQSEPYLRFAHLLTRQRPKVETFCFGTRLSRVTKVLKHRNEEQALAGLADIVFDFDGGTLIGRSLEDFLSVSRHTALVRGAVVIVFSDGLERGDQAAMVHAVERLSRLGHRLVWVTPLAADPRYRPVTRAMAGILPSLDLVADGGSLVALERLVGDLAGLEQRPRRQAARRFSTEVPS</sequence>
<dbReference type="PANTHER" id="PTHR39338:SF6">
    <property type="entry name" value="BLL5662 PROTEIN"/>
    <property type="match status" value="1"/>
</dbReference>
<evidence type="ECO:0000259" key="2">
    <source>
        <dbReference type="SMART" id="SM00327"/>
    </source>
</evidence>
<dbReference type="SUPFAM" id="SSF53300">
    <property type="entry name" value="vWA-like"/>
    <property type="match status" value="1"/>
</dbReference>
<dbReference type="InterPro" id="IPR008912">
    <property type="entry name" value="Uncharacterised_CoxE"/>
</dbReference>
<evidence type="ECO:0000313" key="3">
    <source>
        <dbReference type="EMBL" id="NGN43241.1"/>
    </source>
</evidence>
<accession>A0A7C9R952</accession>
<dbReference type="AlphaFoldDB" id="A0A7C9R952"/>
<feature type="domain" description="VWFA" evidence="2">
    <location>
        <begin position="199"/>
        <end position="362"/>
    </location>
</feature>
<dbReference type="EMBL" id="JAAKZG010000008">
    <property type="protein sequence ID" value="NGN43241.1"/>
    <property type="molecule type" value="Genomic_DNA"/>
</dbReference>
<dbReference type="PIRSF" id="PIRSF010256">
    <property type="entry name" value="CoxE_vWa"/>
    <property type="match status" value="1"/>
</dbReference>
<dbReference type="CDD" id="cd00198">
    <property type="entry name" value="vWFA"/>
    <property type="match status" value="1"/>
</dbReference>
<dbReference type="InterPro" id="IPR011195">
    <property type="entry name" value="UCP010256"/>
</dbReference>